<protein>
    <submittedName>
        <fullName evidence="1">Uncharacterized protein</fullName>
    </submittedName>
</protein>
<keyword evidence="2" id="KW-1185">Reference proteome</keyword>
<dbReference type="EMBL" id="SORI01000020">
    <property type="protein sequence ID" value="TDY55924.1"/>
    <property type="molecule type" value="Genomic_DNA"/>
</dbReference>
<proteinExistence type="predicted"/>
<comment type="caution">
    <text evidence="1">The sequence shown here is derived from an EMBL/GenBank/DDBJ whole genome shotgun (WGS) entry which is preliminary data.</text>
</comment>
<sequence>MRDMICKLMEDAGLEFGENVSDGNGGTVRYGGWRKRGGWVAAGNSAREVRQSLLGLKRRDERQFIRKAVAGAGLRLSISERSVPDNGEIVSSILYRGWSDDGEEVVVGSCLGEILESLEKWRDNQIRKE</sequence>
<dbReference type="AlphaFoldDB" id="A0A4R8M1J5"/>
<evidence type="ECO:0000313" key="1">
    <source>
        <dbReference type="EMBL" id="TDY55924.1"/>
    </source>
</evidence>
<dbReference type="Proteomes" id="UP000295066">
    <property type="component" value="Unassembled WGS sequence"/>
</dbReference>
<reference evidence="1 2" key="1">
    <citation type="submission" date="2019-03" db="EMBL/GenBank/DDBJ databases">
        <title>Genomic Encyclopedia of Type Strains, Phase IV (KMG-IV): sequencing the most valuable type-strain genomes for metagenomic binning, comparative biology and taxonomic classification.</title>
        <authorList>
            <person name="Goeker M."/>
        </authorList>
    </citation>
    <scope>NUCLEOTIDE SEQUENCE [LARGE SCALE GENOMIC DNA]</scope>
    <source>
        <strain evidence="1 2">DSM 25964</strain>
    </source>
</reference>
<organism evidence="1 2">
    <name type="scientific">Aminivibrio pyruvatiphilus</name>
    <dbReference type="NCBI Taxonomy" id="1005740"/>
    <lineage>
        <taxon>Bacteria</taxon>
        <taxon>Thermotogati</taxon>
        <taxon>Synergistota</taxon>
        <taxon>Synergistia</taxon>
        <taxon>Synergistales</taxon>
        <taxon>Aminobacteriaceae</taxon>
        <taxon>Aminivibrio</taxon>
    </lineage>
</organism>
<name>A0A4R8M1J5_9BACT</name>
<evidence type="ECO:0000313" key="2">
    <source>
        <dbReference type="Proteomes" id="UP000295066"/>
    </source>
</evidence>
<gene>
    <name evidence="1" type="ORF">C8D99_1205</name>
</gene>
<accession>A0A4R8M1J5</accession>